<feature type="transmembrane region" description="Helical" evidence="41">
    <location>
        <begin position="274"/>
        <end position="294"/>
    </location>
</feature>
<dbReference type="Proteomes" id="UP001158576">
    <property type="component" value="Chromosome XSR"/>
</dbReference>
<dbReference type="InterPro" id="IPR003593">
    <property type="entry name" value="AAA+_ATPase"/>
</dbReference>
<evidence type="ECO:0000256" key="22">
    <source>
        <dbReference type="ARBA" id="ARBA00022989"/>
    </source>
</evidence>
<dbReference type="InterPro" id="IPR039421">
    <property type="entry name" value="Type_1_exporter"/>
</dbReference>
<evidence type="ECO:0000256" key="38">
    <source>
        <dbReference type="ARBA" id="ARBA00048510"/>
    </source>
</evidence>
<evidence type="ECO:0000256" key="23">
    <source>
        <dbReference type="ARBA" id="ARBA00023034"/>
    </source>
</evidence>
<proteinExistence type="inferred from homology"/>
<reference evidence="44 45" key="1">
    <citation type="submission" date="2021-04" db="EMBL/GenBank/DDBJ databases">
        <authorList>
            <person name="Bliznina A."/>
        </authorList>
    </citation>
    <scope>NUCLEOTIDE SEQUENCE [LARGE SCALE GENOMIC DNA]</scope>
</reference>
<dbReference type="Gene3D" id="1.20.1560.10">
    <property type="entry name" value="ABC transporter type 1, transmembrane domain"/>
    <property type="match status" value="1"/>
</dbReference>
<comment type="subcellular location">
    <subcellularLocation>
        <location evidence="8">Cell membrane</location>
        <topology evidence="8">Multi-pass membrane protein</topology>
    </subcellularLocation>
    <subcellularLocation>
        <location evidence="1">Early endosome membrane</location>
    </subcellularLocation>
    <subcellularLocation>
        <location evidence="6">Endoplasmic reticulum membrane</location>
        <topology evidence="6">Multi-pass membrane protein</topology>
    </subcellularLocation>
    <subcellularLocation>
        <location evidence="3">Endosome membrane</location>
        <topology evidence="3">Multi-pass membrane protein</topology>
    </subcellularLocation>
    <subcellularLocation>
        <location evidence="2">Endosome</location>
        <location evidence="2">Multivesicular body membrane</location>
    </subcellularLocation>
    <subcellularLocation>
        <location evidence="9">Golgi apparatus membrane</location>
        <topology evidence="9">Multi-pass membrane protein</topology>
    </subcellularLocation>
    <subcellularLocation>
        <location evidence="5">Late endosome membrane</location>
    </subcellularLocation>
    <subcellularLocation>
        <location evidence="10">Lysosome membrane</location>
    </subcellularLocation>
    <subcellularLocation>
        <location evidence="28">Melanosome membrane</location>
    </subcellularLocation>
    <subcellularLocation>
        <location evidence="4">Mitochondrion outer membrane</location>
        <topology evidence="4">Multi-pass membrane protein</topology>
    </subcellularLocation>
    <subcellularLocation>
        <location evidence="7">Secreted</location>
        <location evidence="7">Extracellular exosome</location>
    </subcellularLocation>
</comment>
<dbReference type="PROSITE" id="PS50893">
    <property type="entry name" value="ABC_TRANSPORTER_2"/>
    <property type="match status" value="1"/>
</dbReference>
<keyword evidence="25 41" id="KW-0472">Membrane</keyword>
<dbReference type="SMART" id="SM00382">
    <property type="entry name" value="AAA"/>
    <property type="match status" value="1"/>
</dbReference>
<keyword evidence="23" id="KW-0333">Golgi apparatus</keyword>
<keyword evidence="17" id="KW-0967">Endosome</keyword>
<evidence type="ECO:0000259" key="42">
    <source>
        <dbReference type="PROSITE" id="PS50893"/>
    </source>
</evidence>
<keyword evidence="16" id="KW-0547">Nucleotide-binding</keyword>
<evidence type="ECO:0000256" key="12">
    <source>
        <dbReference type="ARBA" id="ARBA00022448"/>
    </source>
</evidence>
<sequence length="805" mass="91236">MEKYCAPLNWTVDWGQQQGLPRCLHSLIFANVLIICAFYLQVKLCCCKSRYNCIVDKNSQRMQITTVLAALIAFFELVKVCALLIKVYEAFTPWIFLPHFAVIKGFVSVVFINLKTRKFVHNDVVIFVVLNWLYGISALLGLNNEEWFFQKDGEFSWPADQMEFTLWVVEIVLSSLMLIATIGPNLEIKILPSEDGRLYVPLESESRFRQFFYRLRYMWAFTWPKSIFGRSSLLVCFSIMIGTRITLVFLPIFTKKVIDQLSVTTQTEETFQEIAVNVGIIIVLKVLTGNNGLFGQLKDILYVHVEQESERNIQITLFEHLHNLPYEWHIKRKTGDILKNVERGSAAVMNLLDWIFFKIGPTLLDVLIAIIFFGVAFDWRFSIIVLVTAALYIVSTIGITERRTKYRRKMIAMSNSQNSRAIDSLLNFEQVKLNCNEKHETKLYEDKIKNYQKEERKVTYSLTVLNTVQNVLNNIGFAIGSLIAVQSVLDGKYTVGDYVLFGTYMAQLYTPLNFLGTYYRIIQAAITDTEKLMDLLAERPEPKDPEEPIKLKQAPLELSLENVSFRYGEDEREILSSISLTVPPGETWAIVGTTGGGKSTIARILLGLVEPTDGAVKVGGWRISQLGRKQVRKFIGTVSQDITLFNDTIEENIKYSKLTANEEEIQKAVEVANLTPSKWKNGLQSEVGERGLALSGGEKQRVAIARLLLKAPKAVILDEATSALDTVTEKQIHKELLKAVEGVTCLMIAHRLSTIIHSHKILVIDEGKIQEEGTHSELIALGGTYSSLWQQQSEYSADDSTAPEK</sequence>
<keyword evidence="27" id="KW-0458">Lysosome</keyword>
<feature type="transmembrane region" description="Helical" evidence="41">
    <location>
        <begin position="164"/>
        <end position="183"/>
    </location>
</feature>
<comment type="catalytic activity">
    <reaction evidence="38">
        <text>uroporphyrin III(in) + ATP + H2O = uroporphyrin III(out) + ADP + phosphate + H(+)</text>
        <dbReference type="Rhea" id="RHEA:66776"/>
        <dbReference type="ChEBI" id="CHEBI:15377"/>
        <dbReference type="ChEBI" id="CHEBI:15378"/>
        <dbReference type="ChEBI" id="CHEBI:30616"/>
        <dbReference type="ChEBI" id="CHEBI:43474"/>
        <dbReference type="ChEBI" id="CHEBI:167479"/>
        <dbReference type="ChEBI" id="CHEBI:456216"/>
    </reaction>
    <physiologicalReaction direction="left-to-right" evidence="38">
        <dbReference type="Rhea" id="RHEA:66777"/>
    </physiologicalReaction>
</comment>
<evidence type="ECO:0000256" key="26">
    <source>
        <dbReference type="ARBA" id="ARBA00023157"/>
    </source>
</evidence>
<evidence type="ECO:0000256" key="32">
    <source>
        <dbReference type="ARBA" id="ARBA00031413"/>
    </source>
</evidence>
<keyword evidence="45" id="KW-1185">Reference proteome</keyword>
<evidence type="ECO:0000256" key="36">
    <source>
        <dbReference type="ARBA" id="ARBA00048309"/>
    </source>
</evidence>
<dbReference type="EMBL" id="OU015569">
    <property type="protein sequence ID" value="CAG5099471.1"/>
    <property type="molecule type" value="Genomic_DNA"/>
</dbReference>
<dbReference type="Pfam" id="PF16185">
    <property type="entry name" value="MTABC_N"/>
    <property type="match status" value="1"/>
</dbReference>
<evidence type="ECO:0000256" key="17">
    <source>
        <dbReference type="ARBA" id="ARBA00022753"/>
    </source>
</evidence>
<dbReference type="InterPro" id="IPR017871">
    <property type="entry name" value="ABC_transporter-like_CS"/>
</dbReference>
<dbReference type="PROSITE" id="PS00211">
    <property type="entry name" value="ABC_TRANSPORTER_1"/>
    <property type="match status" value="1"/>
</dbReference>
<dbReference type="Pfam" id="PF00005">
    <property type="entry name" value="ABC_tran"/>
    <property type="match status" value="1"/>
</dbReference>
<dbReference type="PROSITE" id="PS50929">
    <property type="entry name" value="ABC_TM1F"/>
    <property type="match status" value="1"/>
</dbReference>
<evidence type="ECO:0000256" key="5">
    <source>
        <dbReference type="ARBA" id="ARBA00004414"/>
    </source>
</evidence>
<dbReference type="Gene3D" id="3.40.50.300">
    <property type="entry name" value="P-loop containing nucleotide triphosphate hydrolases"/>
    <property type="match status" value="1"/>
</dbReference>
<comment type="catalytic activity">
    <reaction evidence="34">
        <text>coproporphyrinogen III(in) + ATP + H2O = coproporphyrinogen III(out) + ADP + phosphate + H(+)</text>
        <dbReference type="Rhea" id="RHEA:66680"/>
        <dbReference type="ChEBI" id="CHEBI:15377"/>
        <dbReference type="ChEBI" id="CHEBI:15378"/>
        <dbReference type="ChEBI" id="CHEBI:30616"/>
        <dbReference type="ChEBI" id="CHEBI:43474"/>
        <dbReference type="ChEBI" id="CHEBI:57309"/>
        <dbReference type="ChEBI" id="CHEBI:456216"/>
    </reaction>
    <physiologicalReaction direction="left-to-right" evidence="34">
        <dbReference type="Rhea" id="RHEA:66681"/>
    </physiologicalReaction>
</comment>
<keyword evidence="20" id="KW-0067">ATP-binding</keyword>
<evidence type="ECO:0000256" key="27">
    <source>
        <dbReference type="ARBA" id="ARBA00023228"/>
    </source>
</evidence>
<evidence type="ECO:0000256" key="14">
    <source>
        <dbReference type="ARBA" id="ARBA00022525"/>
    </source>
</evidence>
<evidence type="ECO:0000256" key="2">
    <source>
        <dbReference type="ARBA" id="ARBA00004333"/>
    </source>
</evidence>
<evidence type="ECO:0000256" key="7">
    <source>
        <dbReference type="ARBA" id="ARBA00004550"/>
    </source>
</evidence>
<keyword evidence="13" id="KW-1003">Cell membrane</keyword>
<comment type="catalytic activity">
    <reaction evidence="40">
        <text>coproporphyrin I(in) + ATP + H2O = coproporphyrin I(out) + ADP + phosphate + H(+)</text>
        <dbReference type="Rhea" id="RHEA:66768"/>
        <dbReference type="ChEBI" id="CHEBI:15377"/>
        <dbReference type="ChEBI" id="CHEBI:15378"/>
        <dbReference type="ChEBI" id="CHEBI:30616"/>
        <dbReference type="ChEBI" id="CHEBI:43474"/>
        <dbReference type="ChEBI" id="CHEBI:167478"/>
        <dbReference type="ChEBI" id="CHEBI:456216"/>
    </reaction>
    <physiologicalReaction direction="left-to-right" evidence="40">
        <dbReference type="Rhea" id="RHEA:66769"/>
    </physiologicalReaction>
</comment>
<evidence type="ECO:0000256" key="10">
    <source>
        <dbReference type="ARBA" id="ARBA00004656"/>
    </source>
</evidence>
<evidence type="ECO:0000256" key="3">
    <source>
        <dbReference type="ARBA" id="ARBA00004337"/>
    </source>
</evidence>
<evidence type="ECO:0000256" key="39">
    <source>
        <dbReference type="ARBA" id="ARBA00048636"/>
    </source>
</evidence>
<feature type="transmembrane region" description="Helical" evidence="41">
    <location>
        <begin position="24"/>
        <end position="42"/>
    </location>
</feature>
<feature type="domain" description="ABC transporter" evidence="42">
    <location>
        <begin position="558"/>
        <end position="791"/>
    </location>
</feature>
<evidence type="ECO:0000256" key="31">
    <source>
        <dbReference type="ARBA" id="ARBA00024439"/>
    </source>
</evidence>
<organism evidence="44 45">
    <name type="scientific">Oikopleura dioica</name>
    <name type="common">Tunicate</name>
    <dbReference type="NCBI Taxonomy" id="34765"/>
    <lineage>
        <taxon>Eukaryota</taxon>
        <taxon>Metazoa</taxon>
        <taxon>Chordata</taxon>
        <taxon>Tunicata</taxon>
        <taxon>Appendicularia</taxon>
        <taxon>Copelata</taxon>
        <taxon>Oikopleuridae</taxon>
        <taxon>Oikopleura</taxon>
    </lineage>
</organism>
<evidence type="ECO:0000256" key="4">
    <source>
        <dbReference type="ARBA" id="ARBA00004374"/>
    </source>
</evidence>
<keyword evidence="26" id="KW-1015">Disulfide bond</keyword>
<gene>
    <name evidence="44" type="ORF">OKIOD_LOCUS8097</name>
</gene>
<comment type="similarity">
    <text evidence="29">Belongs to the ABC transporter superfamily. ABCB family. Heavy Metal importer (TC 3.A.1.210) subfamily.</text>
</comment>
<name>A0ABN7SGF0_OIKDI</name>
<evidence type="ECO:0000256" key="11">
    <source>
        <dbReference type="ARBA" id="ARBA00011738"/>
    </source>
</evidence>
<keyword evidence="19" id="KW-0256">Endoplasmic reticulum</keyword>
<comment type="catalytic activity">
    <reaction evidence="37">
        <text>pheophorbide a(in) + ATP + H2O = pheophorbide a(out) + ADP + phosphate + H(+)</text>
        <dbReference type="Rhea" id="RHEA:61360"/>
        <dbReference type="ChEBI" id="CHEBI:15377"/>
        <dbReference type="ChEBI" id="CHEBI:15378"/>
        <dbReference type="ChEBI" id="CHEBI:30616"/>
        <dbReference type="ChEBI" id="CHEBI:43474"/>
        <dbReference type="ChEBI" id="CHEBI:58687"/>
        <dbReference type="ChEBI" id="CHEBI:456216"/>
    </reaction>
    <physiologicalReaction direction="left-to-right" evidence="37">
        <dbReference type="Rhea" id="RHEA:61361"/>
    </physiologicalReaction>
</comment>
<evidence type="ECO:0000313" key="45">
    <source>
        <dbReference type="Proteomes" id="UP001158576"/>
    </source>
</evidence>
<feature type="transmembrane region" description="Helical" evidence="41">
    <location>
        <begin position="233"/>
        <end position="254"/>
    </location>
</feature>
<dbReference type="SUPFAM" id="SSF52540">
    <property type="entry name" value="P-loop containing nucleoside triphosphate hydrolases"/>
    <property type="match status" value="1"/>
</dbReference>
<dbReference type="PANTHER" id="PTHR24221:SF654">
    <property type="entry name" value="ATP-BINDING CASSETTE SUB-FAMILY B MEMBER 6"/>
    <property type="match status" value="1"/>
</dbReference>
<comment type="catalytic activity">
    <reaction evidence="33">
        <text>heme b(in) + ATP + H2O = heme b(out) + ADP + phosphate + H(+)</text>
        <dbReference type="Rhea" id="RHEA:19261"/>
        <dbReference type="ChEBI" id="CHEBI:15377"/>
        <dbReference type="ChEBI" id="CHEBI:15378"/>
        <dbReference type="ChEBI" id="CHEBI:30616"/>
        <dbReference type="ChEBI" id="CHEBI:43474"/>
        <dbReference type="ChEBI" id="CHEBI:60344"/>
        <dbReference type="ChEBI" id="CHEBI:456216"/>
        <dbReference type="EC" id="7.6.2.5"/>
    </reaction>
    <physiologicalReaction direction="left-to-right" evidence="33">
        <dbReference type="Rhea" id="RHEA:19262"/>
    </physiologicalReaction>
</comment>
<dbReference type="InterPro" id="IPR027417">
    <property type="entry name" value="P-loop_NTPase"/>
</dbReference>
<comment type="catalytic activity">
    <reaction evidence="39">
        <text>coproporphyrin III(in) + ATP + H2O = coproporphyrin III(out) + ADP + phosphate + H(+)</text>
        <dbReference type="Rhea" id="RHEA:66664"/>
        <dbReference type="ChEBI" id="CHEBI:15377"/>
        <dbReference type="ChEBI" id="CHEBI:15378"/>
        <dbReference type="ChEBI" id="CHEBI:30616"/>
        <dbReference type="ChEBI" id="CHEBI:43474"/>
        <dbReference type="ChEBI" id="CHEBI:131725"/>
        <dbReference type="ChEBI" id="CHEBI:456216"/>
    </reaction>
    <physiologicalReaction direction="left-to-right" evidence="39">
        <dbReference type="Rhea" id="RHEA:66665"/>
    </physiologicalReaction>
</comment>
<comment type="catalytic activity">
    <reaction evidence="36">
        <text>protoporphyrin IX(in) + ATP + H2O = protoporphyrin IX(out) + ADP + phosphate + H(+)</text>
        <dbReference type="Rhea" id="RHEA:61336"/>
        <dbReference type="ChEBI" id="CHEBI:15377"/>
        <dbReference type="ChEBI" id="CHEBI:15378"/>
        <dbReference type="ChEBI" id="CHEBI:30616"/>
        <dbReference type="ChEBI" id="CHEBI:43474"/>
        <dbReference type="ChEBI" id="CHEBI:57306"/>
        <dbReference type="ChEBI" id="CHEBI:456216"/>
    </reaction>
    <physiologicalReaction direction="left-to-right" evidence="36">
        <dbReference type="Rhea" id="RHEA:61337"/>
    </physiologicalReaction>
</comment>
<evidence type="ECO:0000256" key="41">
    <source>
        <dbReference type="SAM" id="Phobius"/>
    </source>
</evidence>
<feature type="transmembrane region" description="Helical" evidence="41">
    <location>
        <begin position="63"/>
        <end position="85"/>
    </location>
</feature>
<accession>A0ABN7SGF0</accession>
<dbReference type="SUPFAM" id="SSF90123">
    <property type="entry name" value="ABC transporter transmembrane region"/>
    <property type="match status" value="1"/>
</dbReference>
<evidence type="ECO:0000256" key="16">
    <source>
        <dbReference type="ARBA" id="ARBA00022741"/>
    </source>
</evidence>
<keyword evidence="15 41" id="KW-0812">Transmembrane</keyword>
<evidence type="ECO:0000256" key="9">
    <source>
        <dbReference type="ARBA" id="ARBA00004653"/>
    </source>
</evidence>
<feature type="transmembrane region" description="Helical" evidence="41">
    <location>
        <begin position="91"/>
        <end position="112"/>
    </location>
</feature>
<dbReference type="CDD" id="cd18583">
    <property type="entry name" value="ABC_6TM_HMT1"/>
    <property type="match status" value="1"/>
</dbReference>
<evidence type="ECO:0000256" key="13">
    <source>
        <dbReference type="ARBA" id="ARBA00022475"/>
    </source>
</evidence>
<keyword evidence="12" id="KW-0813">Transport</keyword>
<keyword evidence="21" id="KW-1278">Translocase</keyword>
<feature type="domain" description="ABC transmembrane type-1" evidence="43">
    <location>
        <begin position="234"/>
        <end position="524"/>
    </location>
</feature>
<dbReference type="InterPro" id="IPR036640">
    <property type="entry name" value="ABC1_TM_sf"/>
</dbReference>
<dbReference type="Pfam" id="PF00664">
    <property type="entry name" value="ABC_membrane"/>
    <property type="match status" value="1"/>
</dbReference>
<feature type="transmembrane region" description="Helical" evidence="41">
    <location>
        <begin position="124"/>
        <end position="144"/>
    </location>
</feature>
<feature type="transmembrane region" description="Helical" evidence="41">
    <location>
        <begin position="381"/>
        <end position="400"/>
    </location>
</feature>
<dbReference type="InterPro" id="IPR032410">
    <property type="entry name" value="ABCB6_N"/>
</dbReference>
<evidence type="ECO:0000256" key="30">
    <source>
        <dbReference type="ARBA" id="ARBA00024385"/>
    </source>
</evidence>
<dbReference type="InterPro" id="IPR011527">
    <property type="entry name" value="ABC1_TM_dom"/>
</dbReference>
<dbReference type="EC" id="7.6.2.5" evidence="30"/>
<evidence type="ECO:0000256" key="8">
    <source>
        <dbReference type="ARBA" id="ARBA00004651"/>
    </source>
</evidence>
<dbReference type="InterPro" id="IPR003439">
    <property type="entry name" value="ABC_transporter-like_ATP-bd"/>
</dbReference>
<protein>
    <recommendedName>
        <fullName evidence="31">ATP-binding cassette sub-family B member 6</fullName>
        <ecNumber evidence="30">7.6.2.5</ecNumber>
    </recommendedName>
    <alternativeName>
        <fullName evidence="32">ABC-type heme transporter ABCB6</fullName>
    </alternativeName>
</protein>
<keyword evidence="22 41" id="KW-1133">Transmembrane helix</keyword>
<evidence type="ECO:0000256" key="6">
    <source>
        <dbReference type="ARBA" id="ARBA00004477"/>
    </source>
</evidence>
<keyword evidence="14" id="KW-0964">Secreted</keyword>
<comment type="catalytic activity">
    <reaction evidence="35">
        <text>uroporphyrin I(in) + ATP + H2O = uroporphyrin I(out) + ADP + phosphate + H(+)</text>
        <dbReference type="Rhea" id="RHEA:66772"/>
        <dbReference type="ChEBI" id="CHEBI:15377"/>
        <dbReference type="ChEBI" id="CHEBI:15378"/>
        <dbReference type="ChEBI" id="CHEBI:30616"/>
        <dbReference type="ChEBI" id="CHEBI:43474"/>
        <dbReference type="ChEBI" id="CHEBI:167480"/>
        <dbReference type="ChEBI" id="CHEBI:456216"/>
    </reaction>
    <physiologicalReaction direction="left-to-right" evidence="35">
        <dbReference type="Rhea" id="RHEA:66773"/>
    </physiologicalReaction>
</comment>
<evidence type="ECO:0000256" key="37">
    <source>
        <dbReference type="ARBA" id="ARBA00048455"/>
    </source>
</evidence>
<evidence type="ECO:0000256" key="18">
    <source>
        <dbReference type="ARBA" id="ARBA00022787"/>
    </source>
</evidence>
<keyword evidence="24" id="KW-0496">Mitochondrion</keyword>
<evidence type="ECO:0000259" key="43">
    <source>
        <dbReference type="PROSITE" id="PS50929"/>
    </source>
</evidence>
<evidence type="ECO:0000256" key="29">
    <source>
        <dbReference type="ARBA" id="ARBA00024363"/>
    </source>
</evidence>
<evidence type="ECO:0000256" key="34">
    <source>
        <dbReference type="ARBA" id="ARBA00047753"/>
    </source>
</evidence>
<evidence type="ECO:0000256" key="40">
    <source>
        <dbReference type="ARBA" id="ARBA00049398"/>
    </source>
</evidence>
<evidence type="ECO:0000256" key="1">
    <source>
        <dbReference type="ARBA" id="ARBA00004146"/>
    </source>
</evidence>
<evidence type="ECO:0000256" key="21">
    <source>
        <dbReference type="ARBA" id="ARBA00022967"/>
    </source>
</evidence>
<dbReference type="PANTHER" id="PTHR24221">
    <property type="entry name" value="ATP-BINDING CASSETTE SUB-FAMILY B"/>
    <property type="match status" value="1"/>
</dbReference>
<feature type="transmembrane region" description="Helical" evidence="41">
    <location>
        <begin position="355"/>
        <end position="375"/>
    </location>
</feature>
<evidence type="ECO:0000256" key="24">
    <source>
        <dbReference type="ARBA" id="ARBA00023128"/>
    </source>
</evidence>
<evidence type="ECO:0000256" key="33">
    <source>
        <dbReference type="ARBA" id="ARBA00047649"/>
    </source>
</evidence>
<evidence type="ECO:0000256" key="28">
    <source>
        <dbReference type="ARBA" id="ARBA00024320"/>
    </source>
</evidence>
<evidence type="ECO:0000256" key="15">
    <source>
        <dbReference type="ARBA" id="ARBA00022692"/>
    </source>
</evidence>
<evidence type="ECO:0000256" key="20">
    <source>
        <dbReference type="ARBA" id="ARBA00022840"/>
    </source>
</evidence>
<evidence type="ECO:0000256" key="19">
    <source>
        <dbReference type="ARBA" id="ARBA00022824"/>
    </source>
</evidence>
<evidence type="ECO:0000313" key="44">
    <source>
        <dbReference type="EMBL" id="CAG5099471.1"/>
    </source>
</evidence>
<evidence type="ECO:0000256" key="25">
    <source>
        <dbReference type="ARBA" id="ARBA00023136"/>
    </source>
</evidence>
<comment type="subunit">
    <text evidence="11">Homodimer.</text>
</comment>
<keyword evidence="18" id="KW-1000">Mitochondrion outer membrane</keyword>
<evidence type="ECO:0000256" key="35">
    <source>
        <dbReference type="ARBA" id="ARBA00047789"/>
    </source>
</evidence>